<dbReference type="InterPro" id="IPR020458">
    <property type="entry name" value="Znf_DskA_TraR_CS"/>
</dbReference>
<dbReference type="PROSITE" id="PS51128">
    <property type="entry name" value="ZF_DKSA_2"/>
    <property type="match status" value="1"/>
</dbReference>
<evidence type="ECO:0000313" key="7">
    <source>
        <dbReference type="EMBL" id="OGM76584.1"/>
    </source>
</evidence>
<feature type="region of interest" description="Disordered" evidence="5">
    <location>
        <begin position="33"/>
        <end position="66"/>
    </location>
</feature>
<keyword evidence="1" id="KW-0479">Metal-binding</keyword>
<dbReference type="PROSITE" id="PS01102">
    <property type="entry name" value="ZF_DKSA_1"/>
    <property type="match status" value="1"/>
</dbReference>
<keyword evidence="2" id="KW-0863">Zinc-finger</keyword>
<evidence type="ECO:0000256" key="3">
    <source>
        <dbReference type="ARBA" id="ARBA00022833"/>
    </source>
</evidence>
<reference evidence="7 8" key="1">
    <citation type="journal article" date="2016" name="Nat. Commun.">
        <title>Thousands of microbial genomes shed light on interconnected biogeochemical processes in an aquifer system.</title>
        <authorList>
            <person name="Anantharaman K."/>
            <person name="Brown C.T."/>
            <person name="Hug L.A."/>
            <person name="Sharon I."/>
            <person name="Castelle C.J."/>
            <person name="Probst A.J."/>
            <person name="Thomas B.C."/>
            <person name="Singh A."/>
            <person name="Wilkins M.J."/>
            <person name="Karaoz U."/>
            <person name="Brodie E.L."/>
            <person name="Williams K.H."/>
            <person name="Hubbard S.S."/>
            <person name="Banfield J.F."/>
        </authorList>
    </citation>
    <scope>NUCLEOTIDE SEQUENCE [LARGE SCALE GENOMIC DNA]</scope>
</reference>
<sequence length="127" mass="14460">MNKKTETQLRFPANLLRPIGLFLQSRLSGLKKKKKDIEKEDPFKDTSRILDNASPDTEAAEQFGHARTSAIRQEITRKIIQTRKAMAQVKIGKYGICEDCGKMIDTDRLMIYPEATLCKSCAAKREK</sequence>
<dbReference type="Pfam" id="PF01258">
    <property type="entry name" value="zf-dskA_traR"/>
    <property type="match status" value="1"/>
</dbReference>
<dbReference type="Gene3D" id="1.20.120.910">
    <property type="entry name" value="DksA, coiled-coil domain"/>
    <property type="match status" value="1"/>
</dbReference>
<dbReference type="EMBL" id="MGHS01000023">
    <property type="protein sequence ID" value="OGM76584.1"/>
    <property type="molecule type" value="Genomic_DNA"/>
</dbReference>
<dbReference type="PANTHER" id="PTHR33823:SF2">
    <property type="entry name" value="RNA POLYMERASE-BINDING TRANSCRIPTION FACTOR DKSA"/>
    <property type="match status" value="1"/>
</dbReference>
<feature type="domain" description="Zinc finger DksA/TraR C4-type" evidence="6">
    <location>
        <begin position="92"/>
        <end position="127"/>
    </location>
</feature>
<evidence type="ECO:0000256" key="2">
    <source>
        <dbReference type="ARBA" id="ARBA00022771"/>
    </source>
</evidence>
<proteinExistence type="predicted"/>
<organism evidence="7 8">
    <name type="scientific">Candidatus Woesebacteria bacterium RIFOXYA1_FULL_40_18</name>
    <dbReference type="NCBI Taxonomy" id="1802532"/>
    <lineage>
        <taxon>Bacteria</taxon>
        <taxon>Candidatus Woeseibacteriota</taxon>
    </lineage>
</organism>
<evidence type="ECO:0000256" key="5">
    <source>
        <dbReference type="SAM" id="MobiDB-lite"/>
    </source>
</evidence>
<protein>
    <recommendedName>
        <fullName evidence="6">Zinc finger DksA/TraR C4-type domain-containing protein</fullName>
    </recommendedName>
</protein>
<feature type="compositionally biased region" description="Basic and acidic residues" evidence="5">
    <location>
        <begin position="35"/>
        <end position="48"/>
    </location>
</feature>
<dbReference type="AlphaFoldDB" id="A0A1F8CK21"/>
<dbReference type="GO" id="GO:0008270">
    <property type="term" value="F:zinc ion binding"/>
    <property type="evidence" value="ECO:0007669"/>
    <property type="project" value="UniProtKB-KW"/>
</dbReference>
<evidence type="ECO:0000259" key="6">
    <source>
        <dbReference type="Pfam" id="PF01258"/>
    </source>
</evidence>
<dbReference type="STRING" id="1802532.A2210_01780"/>
<evidence type="ECO:0000256" key="4">
    <source>
        <dbReference type="PROSITE-ProRule" id="PRU00510"/>
    </source>
</evidence>
<keyword evidence="3" id="KW-0862">Zinc</keyword>
<dbReference type="SUPFAM" id="SSF57716">
    <property type="entry name" value="Glucocorticoid receptor-like (DNA-binding domain)"/>
    <property type="match status" value="1"/>
</dbReference>
<name>A0A1F8CK21_9BACT</name>
<evidence type="ECO:0000256" key="1">
    <source>
        <dbReference type="ARBA" id="ARBA00022723"/>
    </source>
</evidence>
<comment type="caution">
    <text evidence="7">The sequence shown here is derived from an EMBL/GenBank/DDBJ whole genome shotgun (WGS) entry which is preliminary data.</text>
</comment>
<dbReference type="PANTHER" id="PTHR33823">
    <property type="entry name" value="RNA POLYMERASE-BINDING TRANSCRIPTION FACTOR DKSA-RELATED"/>
    <property type="match status" value="1"/>
</dbReference>
<feature type="zinc finger region" description="dksA C4-type" evidence="4">
    <location>
        <begin position="97"/>
        <end position="121"/>
    </location>
</feature>
<evidence type="ECO:0000313" key="8">
    <source>
        <dbReference type="Proteomes" id="UP000177855"/>
    </source>
</evidence>
<gene>
    <name evidence="7" type="ORF">A2210_01780</name>
</gene>
<accession>A0A1F8CK21</accession>
<dbReference type="Proteomes" id="UP000177855">
    <property type="component" value="Unassembled WGS sequence"/>
</dbReference>
<dbReference type="InterPro" id="IPR000962">
    <property type="entry name" value="Znf_DskA_TraR"/>
</dbReference>